<accession>A0ACC1AQM3</accession>
<evidence type="ECO:0000313" key="1">
    <source>
        <dbReference type="EMBL" id="KAJ0088875.1"/>
    </source>
</evidence>
<keyword evidence="2" id="KW-1185">Reference proteome</keyword>
<comment type="caution">
    <text evidence="1">The sequence shown here is derived from an EMBL/GenBank/DDBJ whole genome shotgun (WGS) entry which is preliminary data.</text>
</comment>
<dbReference type="Proteomes" id="UP001164250">
    <property type="component" value="Chromosome 9"/>
</dbReference>
<organism evidence="1 2">
    <name type="scientific">Pistacia atlantica</name>
    <dbReference type="NCBI Taxonomy" id="434234"/>
    <lineage>
        <taxon>Eukaryota</taxon>
        <taxon>Viridiplantae</taxon>
        <taxon>Streptophyta</taxon>
        <taxon>Embryophyta</taxon>
        <taxon>Tracheophyta</taxon>
        <taxon>Spermatophyta</taxon>
        <taxon>Magnoliopsida</taxon>
        <taxon>eudicotyledons</taxon>
        <taxon>Gunneridae</taxon>
        <taxon>Pentapetalae</taxon>
        <taxon>rosids</taxon>
        <taxon>malvids</taxon>
        <taxon>Sapindales</taxon>
        <taxon>Anacardiaceae</taxon>
        <taxon>Pistacia</taxon>
    </lineage>
</organism>
<evidence type="ECO:0000313" key="2">
    <source>
        <dbReference type="Proteomes" id="UP001164250"/>
    </source>
</evidence>
<gene>
    <name evidence="1" type="ORF">Patl1_31939</name>
</gene>
<protein>
    <submittedName>
        <fullName evidence="1">Uncharacterized protein</fullName>
    </submittedName>
</protein>
<reference evidence="2" key="1">
    <citation type="journal article" date="2023" name="G3 (Bethesda)">
        <title>Genome assembly and association tests identify interacting loci associated with vigor, precocity, and sex in interspecific pistachio rootstocks.</title>
        <authorList>
            <person name="Palmer W."/>
            <person name="Jacygrad E."/>
            <person name="Sagayaradj S."/>
            <person name="Cavanaugh K."/>
            <person name="Han R."/>
            <person name="Bertier L."/>
            <person name="Beede B."/>
            <person name="Kafkas S."/>
            <person name="Golino D."/>
            <person name="Preece J."/>
            <person name="Michelmore R."/>
        </authorList>
    </citation>
    <scope>NUCLEOTIDE SEQUENCE [LARGE SCALE GENOMIC DNA]</scope>
</reference>
<dbReference type="EMBL" id="CM047905">
    <property type="protein sequence ID" value="KAJ0088875.1"/>
    <property type="molecule type" value="Genomic_DNA"/>
</dbReference>
<proteinExistence type="predicted"/>
<sequence length="217" mass="24335">MEKLSVEESQRLLHMEKALQRHIIGQPEAVEAISRAVRRVKVGMRDPSRPLASFLFAGSTGVGKIELAHALAAKYFGSEKSLIRIDMSEYMEKHTVSKFLGSPSGYYGCRDGGQCRSIRRFWIFDRLTDSKGKDVNFKRTFIIMTSNVGSDIIAKKSHLGGNDSAYGARPLKRAIRRLVEDSLAEKILGGAFKAEDYVKMDFDSNGNIIVKQRFILD</sequence>
<name>A0ACC1AQM3_9ROSI</name>